<dbReference type="InterPro" id="IPR050331">
    <property type="entry name" value="Zinc_finger"/>
</dbReference>
<comment type="subcellular location">
    <subcellularLocation>
        <location evidence="2">Nucleus</location>
    </subcellularLocation>
</comment>
<keyword evidence="10" id="KW-0804">Transcription</keyword>
<proteinExistence type="inferred from homology"/>
<comment type="caution">
    <text evidence="16">The sequence shown here is derived from an EMBL/GenBank/DDBJ whole genome shotgun (WGS) entry which is preliminary data.</text>
</comment>
<keyword evidence="13" id="KW-0175">Coiled coil</keyword>
<feature type="domain" description="C2H2-type" evidence="15">
    <location>
        <begin position="270"/>
        <end position="297"/>
    </location>
</feature>
<dbReference type="PANTHER" id="PTHR16515:SF66">
    <property type="entry name" value="C2H2-TYPE DOMAIN-CONTAINING PROTEIN"/>
    <property type="match status" value="1"/>
</dbReference>
<feature type="domain" description="C2H2-type" evidence="15">
    <location>
        <begin position="326"/>
        <end position="353"/>
    </location>
</feature>
<dbReference type="PROSITE" id="PS50157">
    <property type="entry name" value="ZINC_FINGER_C2H2_2"/>
    <property type="match status" value="5"/>
</dbReference>
<dbReference type="GO" id="GO:0010468">
    <property type="term" value="P:regulation of gene expression"/>
    <property type="evidence" value="ECO:0007669"/>
    <property type="project" value="TreeGrafter"/>
</dbReference>
<dbReference type="FunFam" id="3.30.160.60:FF:000213">
    <property type="entry name" value="Zinc finger protein 624"/>
    <property type="match status" value="1"/>
</dbReference>
<evidence type="ECO:0000256" key="7">
    <source>
        <dbReference type="ARBA" id="ARBA00022833"/>
    </source>
</evidence>
<dbReference type="OrthoDB" id="6077919at2759"/>
<dbReference type="EMBL" id="JAERUA010000020">
    <property type="protein sequence ID" value="KAI1885868.1"/>
    <property type="molecule type" value="Genomic_DNA"/>
</dbReference>
<feature type="domain" description="C2H2-type" evidence="15">
    <location>
        <begin position="214"/>
        <end position="241"/>
    </location>
</feature>
<comment type="similarity">
    <text evidence="3">Belongs to the krueppel C2H2-type zinc-finger protein family.</text>
</comment>
<evidence type="ECO:0000256" key="14">
    <source>
        <dbReference type="SAM" id="MobiDB-lite"/>
    </source>
</evidence>
<evidence type="ECO:0000256" key="4">
    <source>
        <dbReference type="ARBA" id="ARBA00022723"/>
    </source>
</evidence>
<accession>A0A8T3CTM0</accession>
<dbReference type="Gene3D" id="3.30.160.60">
    <property type="entry name" value="Classic Zinc Finger"/>
    <property type="match status" value="5"/>
</dbReference>
<evidence type="ECO:0000313" key="17">
    <source>
        <dbReference type="Proteomes" id="UP000829720"/>
    </source>
</evidence>
<evidence type="ECO:0000256" key="3">
    <source>
        <dbReference type="ARBA" id="ARBA00006991"/>
    </source>
</evidence>
<feature type="compositionally biased region" description="Polar residues" evidence="14">
    <location>
        <begin position="88"/>
        <end position="114"/>
    </location>
</feature>
<keyword evidence="8" id="KW-0805">Transcription regulation</keyword>
<dbReference type="AlphaFoldDB" id="A0A8T3CTM0"/>
<dbReference type="Proteomes" id="UP000829720">
    <property type="component" value="Unassembled WGS sequence"/>
</dbReference>
<evidence type="ECO:0000256" key="5">
    <source>
        <dbReference type="ARBA" id="ARBA00022737"/>
    </source>
</evidence>
<dbReference type="GO" id="GO:0005634">
    <property type="term" value="C:nucleus"/>
    <property type="evidence" value="ECO:0007669"/>
    <property type="project" value="UniProtKB-SubCell"/>
</dbReference>
<dbReference type="InterPro" id="IPR036236">
    <property type="entry name" value="Znf_C2H2_sf"/>
</dbReference>
<feature type="domain" description="C2H2-type" evidence="15">
    <location>
        <begin position="298"/>
        <end position="325"/>
    </location>
</feature>
<gene>
    <name evidence="16" type="ORF">AGOR_G00208200</name>
</gene>
<evidence type="ECO:0000256" key="6">
    <source>
        <dbReference type="ARBA" id="ARBA00022771"/>
    </source>
</evidence>
<keyword evidence="5" id="KW-0677">Repeat</keyword>
<dbReference type="InterPro" id="IPR013087">
    <property type="entry name" value="Znf_C2H2_type"/>
</dbReference>
<dbReference type="FunFam" id="3.30.160.60:FF:000624">
    <property type="entry name" value="zinc finger protein 697"/>
    <property type="match status" value="1"/>
</dbReference>
<feature type="domain" description="C2H2-type" evidence="15">
    <location>
        <begin position="242"/>
        <end position="269"/>
    </location>
</feature>
<dbReference type="PANTHER" id="PTHR16515">
    <property type="entry name" value="PR DOMAIN ZINC FINGER PROTEIN"/>
    <property type="match status" value="1"/>
</dbReference>
<dbReference type="FunFam" id="3.30.160.60:FF:001228">
    <property type="entry name" value="Zinc finger protein 236"/>
    <property type="match status" value="1"/>
</dbReference>
<feature type="coiled-coil region" evidence="13">
    <location>
        <begin position="17"/>
        <end position="51"/>
    </location>
</feature>
<keyword evidence="6 12" id="KW-0863">Zinc-finger</keyword>
<reference evidence="16" key="1">
    <citation type="submission" date="2021-01" db="EMBL/GenBank/DDBJ databases">
        <authorList>
            <person name="Zahm M."/>
            <person name="Roques C."/>
            <person name="Cabau C."/>
            <person name="Klopp C."/>
            <person name="Donnadieu C."/>
            <person name="Jouanno E."/>
            <person name="Lampietro C."/>
            <person name="Louis A."/>
            <person name="Herpin A."/>
            <person name="Echchiki A."/>
            <person name="Berthelot C."/>
            <person name="Parey E."/>
            <person name="Roest-Crollius H."/>
            <person name="Braasch I."/>
            <person name="Postlethwait J."/>
            <person name="Bobe J."/>
            <person name="Montfort J."/>
            <person name="Bouchez O."/>
            <person name="Begum T."/>
            <person name="Mejri S."/>
            <person name="Adams A."/>
            <person name="Chen W.-J."/>
            <person name="Guiguen Y."/>
        </authorList>
    </citation>
    <scope>NUCLEOTIDE SEQUENCE</scope>
    <source>
        <tissue evidence="16">Blood</tissue>
    </source>
</reference>
<evidence type="ECO:0000256" key="13">
    <source>
        <dbReference type="SAM" id="Coils"/>
    </source>
</evidence>
<protein>
    <recommendedName>
        <fullName evidence="15">C2H2-type domain-containing protein</fullName>
    </recommendedName>
</protein>
<dbReference type="PROSITE" id="PS00028">
    <property type="entry name" value="ZINC_FINGER_C2H2_1"/>
    <property type="match status" value="5"/>
</dbReference>
<dbReference type="GO" id="GO:0008270">
    <property type="term" value="F:zinc ion binding"/>
    <property type="evidence" value="ECO:0007669"/>
    <property type="project" value="UniProtKB-KW"/>
</dbReference>
<name>A0A8T3CTM0_9TELE</name>
<evidence type="ECO:0000313" key="16">
    <source>
        <dbReference type="EMBL" id="KAI1885868.1"/>
    </source>
</evidence>
<evidence type="ECO:0000256" key="11">
    <source>
        <dbReference type="ARBA" id="ARBA00023242"/>
    </source>
</evidence>
<keyword evidence="4" id="KW-0479">Metal-binding</keyword>
<evidence type="ECO:0000259" key="15">
    <source>
        <dbReference type="PROSITE" id="PS50157"/>
    </source>
</evidence>
<keyword evidence="9" id="KW-0238">DNA-binding</keyword>
<feature type="compositionally biased region" description="Basic and acidic residues" evidence="14">
    <location>
        <begin position="52"/>
        <end position="66"/>
    </location>
</feature>
<evidence type="ECO:0000256" key="12">
    <source>
        <dbReference type="PROSITE-ProRule" id="PRU00042"/>
    </source>
</evidence>
<evidence type="ECO:0000256" key="9">
    <source>
        <dbReference type="ARBA" id="ARBA00023125"/>
    </source>
</evidence>
<keyword evidence="17" id="KW-1185">Reference proteome</keyword>
<evidence type="ECO:0000256" key="10">
    <source>
        <dbReference type="ARBA" id="ARBA00023163"/>
    </source>
</evidence>
<evidence type="ECO:0000256" key="2">
    <source>
        <dbReference type="ARBA" id="ARBA00004123"/>
    </source>
</evidence>
<keyword evidence="11" id="KW-0539">Nucleus</keyword>
<organism evidence="16 17">
    <name type="scientific">Albula goreensis</name>
    <dbReference type="NCBI Taxonomy" id="1534307"/>
    <lineage>
        <taxon>Eukaryota</taxon>
        <taxon>Metazoa</taxon>
        <taxon>Chordata</taxon>
        <taxon>Craniata</taxon>
        <taxon>Vertebrata</taxon>
        <taxon>Euteleostomi</taxon>
        <taxon>Actinopterygii</taxon>
        <taxon>Neopterygii</taxon>
        <taxon>Teleostei</taxon>
        <taxon>Albuliformes</taxon>
        <taxon>Albulidae</taxon>
        <taxon>Albula</taxon>
    </lineage>
</organism>
<dbReference type="Pfam" id="PF00096">
    <property type="entry name" value="zf-C2H2"/>
    <property type="match status" value="2"/>
</dbReference>
<comment type="function">
    <text evidence="1">May be involved in transcriptional regulation.</text>
</comment>
<evidence type="ECO:0000256" key="8">
    <source>
        <dbReference type="ARBA" id="ARBA00023015"/>
    </source>
</evidence>
<keyword evidence="7" id="KW-0862">Zinc</keyword>
<sequence>MVLLKCRLIQRLIGKDVAELRAAVARKDCENEKLRAQLELARRELLERTNEKKRPVLNDNSPRCDELEGGNTVSVYGVHNNTDEDPNASASDHSPSLWNQPWDSDSGSTIQQNFIDPLESTDTKRDFTTDVDYTLDAAESDTDPNPTSEPLEKIPNLEAMKTDPNPPHRKSKASGLDAHTARELRVVQVKEELPAGLSSSSGPELSQSTKPKPYICGECGKSYLWLKSLKKHQKIHSGEAPFSCSICCKHFSSQQLFDEHQRVHSTLWPHRCADCPKTFSHLSNLKKHQLIHTGEKPHHCSLCGKRFRQIQHLKEHRKTHEDSKPFRCGECGWGFNHGSNFKRHLLVHTRQKMRHGLGS</sequence>
<dbReference type="SUPFAM" id="SSF57667">
    <property type="entry name" value="beta-beta-alpha zinc fingers"/>
    <property type="match status" value="3"/>
</dbReference>
<evidence type="ECO:0000256" key="1">
    <source>
        <dbReference type="ARBA" id="ARBA00003767"/>
    </source>
</evidence>
<dbReference type="SMART" id="SM00355">
    <property type="entry name" value="ZnF_C2H2"/>
    <property type="match status" value="5"/>
</dbReference>
<dbReference type="FunFam" id="3.30.160.60:FF:000585">
    <property type="entry name" value="zinc finger protein 784"/>
    <property type="match status" value="1"/>
</dbReference>
<dbReference type="GO" id="GO:0003677">
    <property type="term" value="F:DNA binding"/>
    <property type="evidence" value="ECO:0007669"/>
    <property type="project" value="UniProtKB-KW"/>
</dbReference>
<feature type="region of interest" description="Disordered" evidence="14">
    <location>
        <begin position="52"/>
        <end position="178"/>
    </location>
</feature>